<proteinExistence type="predicted"/>
<feature type="region of interest" description="Disordered" evidence="1">
    <location>
        <begin position="185"/>
        <end position="224"/>
    </location>
</feature>
<evidence type="ECO:0000313" key="3">
    <source>
        <dbReference type="EMBL" id="TQN31451.1"/>
    </source>
</evidence>
<feature type="transmembrane region" description="Helical" evidence="2">
    <location>
        <begin position="131"/>
        <end position="152"/>
    </location>
</feature>
<keyword evidence="4" id="KW-1185">Reference proteome</keyword>
<dbReference type="RefSeq" id="WP_170181513.1">
    <property type="nucleotide sequence ID" value="NZ_VFQC01000001.1"/>
</dbReference>
<keyword evidence="2" id="KW-1133">Transmembrane helix</keyword>
<evidence type="ECO:0000256" key="2">
    <source>
        <dbReference type="SAM" id="Phobius"/>
    </source>
</evidence>
<reference evidence="3 4" key="1">
    <citation type="submission" date="2019-06" db="EMBL/GenBank/DDBJ databases">
        <title>Sequencing the genomes of 1000 actinobacteria strains.</title>
        <authorList>
            <person name="Klenk H.-P."/>
        </authorList>
    </citation>
    <scope>NUCLEOTIDE SEQUENCE [LARGE SCALE GENOMIC DNA]</scope>
    <source>
        <strain evidence="3 4">DSM 45015</strain>
    </source>
</reference>
<dbReference type="AlphaFoldDB" id="A0A543NI01"/>
<evidence type="ECO:0000313" key="4">
    <source>
        <dbReference type="Proteomes" id="UP000317422"/>
    </source>
</evidence>
<organism evidence="3 4">
    <name type="scientific">Haloactinospora alba</name>
    <dbReference type="NCBI Taxonomy" id="405555"/>
    <lineage>
        <taxon>Bacteria</taxon>
        <taxon>Bacillati</taxon>
        <taxon>Actinomycetota</taxon>
        <taxon>Actinomycetes</taxon>
        <taxon>Streptosporangiales</taxon>
        <taxon>Nocardiopsidaceae</taxon>
        <taxon>Haloactinospora</taxon>
    </lineage>
</organism>
<protein>
    <submittedName>
        <fullName evidence="3">Putative membrane protein (TIGR02234 family)</fullName>
    </submittedName>
</protein>
<feature type="compositionally biased region" description="Low complexity" evidence="1">
    <location>
        <begin position="197"/>
        <end position="217"/>
    </location>
</feature>
<dbReference type="Pfam" id="PF09534">
    <property type="entry name" value="Trp_oprn_chp"/>
    <property type="match status" value="1"/>
</dbReference>
<accession>A0A543NI01</accession>
<comment type="caution">
    <text evidence="3">The sequence shown here is derived from an EMBL/GenBank/DDBJ whole genome shotgun (WGS) entry which is preliminary data.</text>
</comment>
<evidence type="ECO:0000256" key="1">
    <source>
        <dbReference type="SAM" id="MobiDB-lite"/>
    </source>
</evidence>
<keyword evidence="2" id="KW-0812">Transmembrane</keyword>
<dbReference type="InterPro" id="IPR019051">
    <property type="entry name" value="Trp_biosyn_TM_oprn/chp"/>
</dbReference>
<gene>
    <name evidence="3" type="ORF">FHX37_1355</name>
</gene>
<dbReference type="Proteomes" id="UP000317422">
    <property type="component" value="Unassembled WGS sequence"/>
</dbReference>
<name>A0A543NI01_9ACTN</name>
<keyword evidence="2" id="KW-0472">Membrane</keyword>
<dbReference type="EMBL" id="VFQC01000001">
    <property type="protein sequence ID" value="TQN31451.1"/>
    <property type="molecule type" value="Genomic_DNA"/>
</dbReference>
<sequence>MTSARWSRGEYTTVLLAILAGTTALLTASGQTWASGSVVLPDPLAPASVALSGDEVTRTVSALGWAGLAGVAALVASRGKARRVLGVPVAGFGAVAAYDIWHSTRGSELTRLASEQSAVDGPISGPTVHTAWPVLAAAGAVLLVAAGVATVVRGGAWPVMGSRYDRHGSADANRAGEPAELWKTLDSGVDPTLGPVSDDVTAESSSATATSAPATDTNVDSKES</sequence>
<feature type="transmembrane region" description="Helical" evidence="2">
    <location>
        <begin position="58"/>
        <end position="77"/>
    </location>
</feature>
<feature type="transmembrane region" description="Helical" evidence="2">
    <location>
        <begin position="84"/>
        <end position="101"/>
    </location>
</feature>